<dbReference type="RefSeq" id="WP_183262574.1">
    <property type="nucleotide sequence ID" value="NZ_BAAAVZ010000002.1"/>
</dbReference>
<keyword evidence="1" id="KW-0732">Signal</keyword>
<feature type="chain" id="PRO_5046343614" description="DUF1254 domain-containing protein" evidence="1">
    <location>
        <begin position="32"/>
        <end position="187"/>
    </location>
</feature>
<feature type="signal peptide" evidence="1">
    <location>
        <begin position="1"/>
        <end position="31"/>
    </location>
</feature>
<dbReference type="Proteomes" id="UP000539538">
    <property type="component" value="Unassembled WGS sequence"/>
</dbReference>
<accession>A0ABR6L154</accession>
<sequence>MSMKPGRMTQRLATLVATLVVALAASPAARAEAMRGRSLLGDPHQHGLAALYARWPGIAADYATAMMRYRGAAAHEDLPPSVYPFVLFTRPPLGGPWTWTAPNGSHARRLRDGALRISLTDRLGNWFVEILCTDAGWPVYSCSDGVERVAEAPEPRLLVIDGVEFSRLLPAPDGPPAQGSPPGEESP</sequence>
<reference evidence="2 3" key="1">
    <citation type="submission" date="2020-08" db="EMBL/GenBank/DDBJ databases">
        <title>Genomic Encyclopedia of Type Strains, Phase IV (KMG-IV): sequencing the most valuable type-strain genomes for metagenomic binning, comparative biology and taxonomic classification.</title>
        <authorList>
            <person name="Goeker M."/>
        </authorList>
    </citation>
    <scope>NUCLEOTIDE SEQUENCE [LARGE SCALE GENOMIC DNA]</scope>
    <source>
        <strain evidence="2 3">DSM 7050</strain>
    </source>
</reference>
<organism evidence="2 3">
    <name type="scientific">Aminobacter niigataensis</name>
    <dbReference type="NCBI Taxonomy" id="83265"/>
    <lineage>
        <taxon>Bacteria</taxon>
        <taxon>Pseudomonadati</taxon>
        <taxon>Pseudomonadota</taxon>
        <taxon>Alphaproteobacteria</taxon>
        <taxon>Hyphomicrobiales</taxon>
        <taxon>Phyllobacteriaceae</taxon>
        <taxon>Aminobacter</taxon>
    </lineage>
</organism>
<evidence type="ECO:0000313" key="2">
    <source>
        <dbReference type="EMBL" id="MBB4650487.1"/>
    </source>
</evidence>
<proteinExistence type="predicted"/>
<keyword evidence="3" id="KW-1185">Reference proteome</keyword>
<evidence type="ECO:0000313" key="3">
    <source>
        <dbReference type="Proteomes" id="UP000539538"/>
    </source>
</evidence>
<comment type="caution">
    <text evidence="2">The sequence shown here is derived from an EMBL/GenBank/DDBJ whole genome shotgun (WGS) entry which is preliminary data.</text>
</comment>
<protein>
    <recommendedName>
        <fullName evidence="4">DUF1254 domain-containing protein</fullName>
    </recommendedName>
</protein>
<evidence type="ECO:0000256" key="1">
    <source>
        <dbReference type="SAM" id="SignalP"/>
    </source>
</evidence>
<dbReference type="EMBL" id="JACHOT010000002">
    <property type="protein sequence ID" value="MBB4650487.1"/>
    <property type="molecule type" value="Genomic_DNA"/>
</dbReference>
<evidence type="ECO:0008006" key="4">
    <source>
        <dbReference type="Google" id="ProtNLM"/>
    </source>
</evidence>
<gene>
    <name evidence="2" type="ORF">GGQ99_002242</name>
</gene>
<name>A0ABR6L154_9HYPH</name>